<dbReference type="KEGG" id="pfy:PFICI_12963"/>
<reference evidence="3" key="1">
    <citation type="journal article" date="2015" name="BMC Genomics">
        <title>Genomic and transcriptomic analysis of the endophytic fungus Pestalotiopsis fici reveals its lifestyle and high potential for synthesis of natural products.</title>
        <authorList>
            <person name="Wang X."/>
            <person name="Zhang X."/>
            <person name="Liu L."/>
            <person name="Xiang M."/>
            <person name="Wang W."/>
            <person name="Sun X."/>
            <person name="Che Y."/>
            <person name="Guo L."/>
            <person name="Liu G."/>
            <person name="Guo L."/>
            <person name="Wang C."/>
            <person name="Yin W.B."/>
            <person name="Stadler M."/>
            <person name="Zhang X."/>
            <person name="Liu X."/>
        </authorList>
    </citation>
    <scope>NUCLEOTIDE SEQUENCE [LARGE SCALE GENOMIC DNA]</scope>
    <source>
        <strain evidence="3">W106-1 / CGMCC3.15140</strain>
    </source>
</reference>
<dbReference type="STRING" id="1229662.W3WQD4"/>
<proteinExistence type="predicted"/>
<organism evidence="2 3">
    <name type="scientific">Pestalotiopsis fici (strain W106-1 / CGMCC3.15140)</name>
    <dbReference type="NCBI Taxonomy" id="1229662"/>
    <lineage>
        <taxon>Eukaryota</taxon>
        <taxon>Fungi</taxon>
        <taxon>Dikarya</taxon>
        <taxon>Ascomycota</taxon>
        <taxon>Pezizomycotina</taxon>
        <taxon>Sordariomycetes</taxon>
        <taxon>Xylariomycetidae</taxon>
        <taxon>Amphisphaeriales</taxon>
        <taxon>Sporocadaceae</taxon>
        <taxon>Pestalotiopsis</taxon>
    </lineage>
</organism>
<feature type="compositionally biased region" description="Acidic residues" evidence="1">
    <location>
        <begin position="313"/>
        <end position="325"/>
    </location>
</feature>
<sequence>MASEEMEISTDLGFHTLTEDIDIDVEFAAQQDEDLELGDFNHTEDFQHFNSDNRDELMAENDDASYGMIDVDDMSYNETAAAANDYEIPIGDADVYSWQEADVSGIQEDEIFAEEIRDNDALEFQTGVETIATVVDNDGISTQAQLSTSETAPHDAISGVEHYEVTEAVANDEAAAAMDADADGIAEQDFEDTDESTAPEHTAEEPATGPTVEVLESRAQSPPVIESNGESGDKQSVGIDNNTEILQTEAAPEPQAAEDEQHHDNSEDAEEEIGYGHDEADRNIPEEGLEATTNLDRVSSEPKDTQVSRPADAYDEAPGDDDDYHTDENQLEDKSYDDAENLDDQESKLAGTHTPSPQNPADSPVPHNDEDGVEAASEGISQDMKEVASRHTMVVRYGETDYRLFANETDDDPSEYFFKDLSALELSLGDFLSEIRNVISEEVSPLDELVLHVDGLGLEFGETMASQILDAHTFGNIVSLYDSLVQNDATEETLDAPELYMYLMVRPNCLQRLIALQFQAASGRSLTDVAVYREASPEQEQDDTPEHSENHATTPEYAEEELYDHDEQSEDDSFAQDHAGTLETEQETEQETYIAESEETQASAQQEEDLEEPKEGSADNDADDVVDYDNLDLSPSQQGNSPFYSSPSIPMYCIGTLDCQCDTCWLQRVEDIFTFSSTNRHGQTNCFIRVGGTHSASAGLQDAFSGGNHSETTIQSMQVMSEANSCRYQDVPNNSTNEPSLAPVEASLNAPEVLTEVGDVTDAATVDQNRAPPSESTSATATLDGNLNDEIDYDENDLDDGRGDANNTELPLPLSPAKLMVPLDEEITWESENEDARTELPATSNPSEQVSTTPGKRTRSGSDAAAITDGRKDVKRQRS</sequence>
<dbReference type="EMBL" id="KI912118">
    <property type="protein sequence ID" value="ETS76019.1"/>
    <property type="molecule type" value="Genomic_DNA"/>
</dbReference>
<feature type="compositionally biased region" description="Basic and acidic residues" evidence="1">
    <location>
        <begin position="326"/>
        <end position="337"/>
    </location>
</feature>
<dbReference type="InParanoid" id="W3WQD4"/>
<dbReference type="Pfam" id="PF10336">
    <property type="entry name" value="DUF2420"/>
    <property type="match status" value="1"/>
</dbReference>
<accession>W3WQD4</accession>
<gene>
    <name evidence="2" type="ORF">PFICI_12963</name>
</gene>
<dbReference type="Proteomes" id="UP000030651">
    <property type="component" value="Unassembled WGS sequence"/>
</dbReference>
<evidence type="ECO:0000256" key="1">
    <source>
        <dbReference type="SAM" id="MobiDB-lite"/>
    </source>
</evidence>
<dbReference type="eggNOG" id="ENOG502SG4F">
    <property type="taxonomic scope" value="Eukaryota"/>
</dbReference>
<feature type="compositionally biased region" description="Basic and acidic residues" evidence="1">
    <location>
        <begin position="274"/>
        <end position="285"/>
    </location>
</feature>
<dbReference type="RefSeq" id="XP_007839735.1">
    <property type="nucleotide sequence ID" value="XM_007841544.1"/>
</dbReference>
<feature type="compositionally biased region" description="Acidic residues" evidence="1">
    <location>
        <begin position="188"/>
        <end position="197"/>
    </location>
</feature>
<dbReference type="InterPro" id="IPR018822">
    <property type="entry name" value="UPF0646"/>
</dbReference>
<name>W3WQD4_PESFW</name>
<feature type="compositionally biased region" description="Polar residues" evidence="1">
    <location>
        <begin position="634"/>
        <end position="644"/>
    </location>
</feature>
<keyword evidence="3" id="KW-1185">Reference proteome</keyword>
<evidence type="ECO:0000313" key="2">
    <source>
        <dbReference type="EMBL" id="ETS76019.1"/>
    </source>
</evidence>
<protein>
    <submittedName>
        <fullName evidence="2">Uncharacterized protein</fullName>
    </submittedName>
</protein>
<dbReference type="GeneID" id="19277976"/>
<dbReference type="OMA" id="RLCHNDG"/>
<feature type="region of interest" description="Disordered" evidence="1">
    <location>
        <begin position="188"/>
        <end position="380"/>
    </location>
</feature>
<dbReference type="OrthoDB" id="5339076at2759"/>
<feature type="compositionally biased region" description="Polar residues" evidence="1">
    <location>
        <begin position="774"/>
        <end position="785"/>
    </location>
</feature>
<evidence type="ECO:0000313" key="3">
    <source>
        <dbReference type="Proteomes" id="UP000030651"/>
    </source>
</evidence>
<feature type="compositionally biased region" description="Acidic residues" evidence="1">
    <location>
        <begin position="606"/>
        <end position="630"/>
    </location>
</feature>
<feature type="region of interest" description="Disordered" evidence="1">
    <location>
        <begin position="582"/>
        <end position="644"/>
    </location>
</feature>
<feature type="compositionally biased region" description="Polar residues" evidence="1">
    <location>
        <begin position="841"/>
        <end position="855"/>
    </location>
</feature>
<dbReference type="AlphaFoldDB" id="W3WQD4"/>
<feature type="compositionally biased region" description="Acidic residues" evidence="1">
    <location>
        <begin position="823"/>
        <end position="833"/>
    </location>
</feature>
<feature type="region of interest" description="Disordered" evidence="1">
    <location>
        <begin position="767"/>
        <end position="879"/>
    </location>
</feature>
<feature type="compositionally biased region" description="Acidic residues" evidence="1">
    <location>
        <begin position="787"/>
        <end position="798"/>
    </location>
</feature>
<dbReference type="HOGENOM" id="CLU_358254_0_0_1"/>